<sequence>MKQIKLFFIKECFANWRTKKIPILLIIAVAVGILSPFLAKIMPDIMSSLLPADLPVSLPTPTSIDSWTQYYKNLSQFVLLAIALLAVGTISNEVEKGTLLPFITKGLSRNVFVISKALYLVFIWSVTLISSFLVNVAYTTYYFNDNKSPHLLFPLFAFWLYGTIFLAATILSSTLAKSTGQSLLILASFYLISSFSSILKKIAYYNPFILGSNSLNWLTGKTEFYHYWPAVWIAVLLITLLLTLSLLIFRKRPL</sequence>
<comment type="caution">
    <text evidence="2">The sequence shown here is derived from an EMBL/GenBank/DDBJ whole genome shotgun (WGS) entry which is preliminary data.</text>
</comment>
<evidence type="ECO:0000313" key="2">
    <source>
        <dbReference type="EMBL" id="PAB01206.1"/>
    </source>
</evidence>
<evidence type="ECO:0008006" key="4">
    <source>
        <dbReference type="Google" id="ProtNLM"/>
    </source>
</evidence>
<proteinExistence type="predicted"/>
<dbReference type="EMBL" id="LHUG01000004">
    <property type="protein sequence ID" value="PAB01206.1"/>
    <property type="molecule type" value="Genomic_DNA"/>
</dbReference>
<feature type="transmembrane region" description="Helical" evidence="1">
    <location>
        <begin position="183"/>
        <end position="205"/>
    </location>
</feature>
<gene>
    <name evidence="2" type="ORF">AKL21_04150</name>
</gene>
<feature type="transmembrane region" description="Helical" evidence="1">
    <location>
        <begin position="21"/>
        <end position="39"/>
    </location>
</feature>
<name>A0A267HS94_9ENTE</name>
<keyword evidence="1" id="KW-0472">Membrane</keyword>
<reference evidence="2 3" key="1">
    <citation type="submission" date="2015-08" db="EMBL/GenBank/DDBJ databases">
        <title>Enterococcus genome sequence.</title>
        <authorList>
            <person name="Acedo J.Z."/>
            <person name="Vederas J.C."/>
        </authorList>
    </citation>
    <scope>NUCLEOTIDE SEQUENCE [LARGE SCALE GENOMIC DNA]</scope>
    <source>
        <strain evidence="2 3">49</strain>
    </source>
</reference>
<keyword evidence="1" id="KW-1133">Transmembrane helix</keyword>
<protein>
    <recommendedName>
        <fullName evidence="4">ABC transporter permease</fullName>
    </recommendedName>
</protein>
<feature type="transmembrane region" description="Helical" evidence="1">
    <location>
        <begin position="74"/>
        <end position="92"/>
    </location>
</feature>
<organism evidence="2 3">
    <name type="scientific">Enterococcus canintestini</name>
    <dbReference type="NCBI Taxonomy" id="317010"/>
    <lineage>
        <taxon>Bacteria</taxon>
        <taxon>Bacillati</taxon>
        <taxon>Bacillota</taxon>
        <taxon>Bacilli</taxon>
        <taxon>Lactobacillales</taxon>
        <taxon>Enterococcaceae</taxon>
        <taxon>Enterococcus</taxon>
    </lineage>
</organism>
<feature type="transmembrane region" description="Helical" evidence="1">
    <location>
        <begin position="150"/>
        <end position="171"/>
    </location>
</feature>
<evidence type="ECO:0000313" key="3">
    <source>
        <dbReference type="Proteomes" id="UP000216797"/>
    </source>
</evidence>
<dbReference type="AlphaFoldDB" id="A0A267HS94"/>
<keyword evidence="3" id="KW-1185">Reference proteome</keyword>
<dbReference type="GO" id="GO:0005886">
    <property type="term" value="C:plasma membrane"/>
    <property type="evidence" value="ECO:0007669"/>
    <property type="project" value="UniProtKB-SubCell"/>
</dbReference>
<accession>A0A267HS94</accession>
<keyword evidence="1" id="KW-0812">Transmembrane</keyword>
<dbReference type="Pfam" id="PF12679">
    <property type="entry name" value="ABC2_membrane_2"/>
    <property type="match status" value="1"/>
</dbReference>
<dbReference type="RefSeq" id="WP_095006185.1">
    <property type="nucleotide sequence ID" value="NZ_LHUG01000004.1"/>
</dbReference>
<dbReference type="GO" id="GO:0140359">
    <property type="term" value="F:ABC-type transporter activity"/>
    <property type="evidence" value="ECO:0007669"/>
    <property type="project" value="InterPro"/>
</dbReference>
<evidence type="ECO:0000256" key="1">
    <source>
        <dbReference type="SAM" id="Phobius"/>
    </source>
</evidence>
<dbReference type="PANTHER" id="PTHR43471">
    <property type="entry name" value="ABC TRANSPORTER PERMEASE"/>
    <property type="match status" value="1"/>
</dbReference>
<feature type="transmembrane region" description="Helical" evidence="1">
    <location>
        <begin position="225"/>
        <end position="249"/>
    </location>
</feature>
<feature type="transmembrane region" description="Helical" evidence="1">
    <location>
        <begin position="113"/>
        <end position="138"/>
    </location>
</feature>
<dbReference type="Proteomes" id="UP000216797">
    <property type="component" value="Unassembled WGS sequence"/>
</dbReference>